<dbReference type="AlphaFoldDB" id="A0A2W5K9S3"/>
<comment type="caution">
    <text evidence="2">The sequence shown here is derived from an EMBL/GenBank/DDBJ whole genome shotgun (WGS) entry which is preliminary data.</text>
</comment>
<evidence type="ECO:0000313" key="2">
    <source>
        <dbReference type="EMBL" id="PZQ13631.1"/>
    </source>
</evidence>
<evidence type="ECO:0000313" key="3">
    <source>
        <dbReference type="Proteomes" id="UP000249577"/>
    </source>
</evidence>
<feature type="domain" description="DNA circulation N-terminal" evidence="1">
    <location>
        <begin position="14"/>
        <end position="99"/>
    </location>
</feature>
<dbReference type="Proteomes" id="UP000249577">
    <property type="component" value="Unassembled WGS sequence"/>
</dbReference>
<protein>
    <recommendedName>
        <fullName evidence="1">DNA circulation N-terminal domain-containing protein</fullName>
    </recommendedName>
</protein>
<proteinExistence type="predicted"/>
<reference evidence="2 3" key="1">
    <citation type="submission" date="2017-08" db="EMBL/GenBank/DDBJ databases">
        <title>Infants hospitalized years apart are colonized by the same room-sourced microbial strains.</title>
        <authorList>
            <person name="Brooks B."/>
            <person name="Olm M.R."/>
            <person name="Firek B.A."/>
            <person name="Baker R."/>
            <person name="Thomas B.C."/>
            <person name="Morowitz M.J."/>
            <person name="Banfield J.F."/>
        </authorList>
    </citation>
    <scope>NUCLEOTIDE SEQUENCE [LARGE SCALE GENOMIC DNA]</scope>
    <source>
        <strain evidence="2">S2_005_003_R2_43</strain>
    </source>
</reference>
<name>A0A2W5K9S3_ANCNO</name>
<accession>A0A2W5K9S3</accession>
<dbReference type="Pfam" id="PF07157">
    <property type="entry name" value="DNA_circ_N"/>
    <property type="match status" value="1"/>
</dbReference>
<organism evidence="2 3">
    <name type="scientific">Ancylobacter novellus</name>
    <name type="common">Thiobacillus novellus</name>
    <dbReference type="NCBI Taxonomy" id="921"/>
    <lineage>
        <taxon>Bacteria</taxon>
        <taxon>Pseudomonadati</taxon>
        <taxon>Pseudomonadota</taxon>
        <taxon>Alphaproteobacteria</taxon>
        <taxon>Hyphomicrobiales</taxon>
        <taxon>Xanthobacteraceae</taxon>
        <taxon>Ancylobacter</taxon>
    </lineage>
</organism>
<dbReference type="InterPro" id="IPR009826">
    <property type="entry name" value="DNA_circ_N"/>
</dbReference>
<sequence>MMGSAAVRDWPATLPKASFKGVRFHVEREGVDEGGRFVAVHPFVNAENHATEDLGRKPQLIGVTAYVVGNLADARAQELLDACSSYGEGLLVLPMTGALLARCVSVSTASEKGRLGYVALSMRFVEAGLDTGGFPLIEIGDRIAEDILKTLPGLIGDVLSGF</sequence>
<evidence type="ECO:0000259" key="1">
    <source>
        <dbReference type="Pfam" id="PF07157"/>
    </source>
</evidence>
<gene>
    <name evidence="2" type="ORF">DI565_13900</name>
</gene>
<dbReference type="EMBL" id="QFPN01000007">
    <property type="protein sequence ID" value="PZQ13631.1"/>
    <property type="molecule type" value="Genomic_DNA"/>
</dbReference>